<dbReference type="RefSeq" id="WP_183968795.1">
    <property type="nucleotide sequence ID" value="NZ_BAABBZ010000057.1"/>
</dbReference>
<evidence type="ECO:0000313" key="2">
    <source>
        <dbReference type="Proteomes" id="UP000541426"/>
    </source>
</evidence>
<sequence>MDHLNAFLEPGMLVKHPDQPDWGLGQVQSNIDGRVTVNFREEGKVVLDGRVVTLIPVFEN</sequence>
<organism evidence="1 2">
    <name type="scientific">Sagittula marina</name>
    <dbReference type="NCBI Taxonomy" id="943940"/>
    <lineage>
        <taxon>Bacteria</taxon>
        <taxon>Pseudomonadati</taxon>
        <taxon>Pseudomonadota</taxon>
        <taxon>Alphaproteobacteria</taxon>
        <taxon>Rhodobacterales</taxon>
        <taxon>Roseobacteraceae</taxon>
        <taxon>Sagittula</taxon>
    </lineage>
</organism>
<reference evidence="1 2" key="1">
    <citation type="submission" date="2020-08" db="EMBL/GenBank/DDBJ databases">
        <title>Genomic Encyclopedia of Type Strains, Phase IV (KMG-IV): sequencing the most valuable type-strain genomes for metagenomic binning, comparative biology and taxonomic classification.</title>
        <authorList>
            <person name="Goeker M."/>
        </authorList>
    </citation>
    <scope>NUCLEOTIDE SEQUENCE [LARGE SCALE GENOMIC DNA]</scope>
    <source>
        <strain evidence="1 2">DSM 102235</strain>
    </source>
</reference>
<name>A0A7W6DV89_9RHOB</name>
<dbReference type="Proteomes" id="UP000541426">
    <property type="component" value="Unassembled WGS sequence"/>
</dbReference>
<evidence type="ECO:0000313" key="1">
    <source>
        <dbReference type="EMBL" id="MBB3987567.1"/>
    </source>
</evidence>
<proteinExistence type="predicted"/>
<keyword evidence="2" id="KW-1185">Reference proteome</keyword>
<dbReference type="EMBL" id="JACIEJ010000011">
    <property type="protein sequence ID" value="MBB3987567.1"/>
    <property type="molecule type" value="Genomic_DNA"/>
</dbReference>
<dbReference type="Pfam" id="PF12073">
    <property type="entry name" value="DUF3553"/>
    <property type="match status" value="1"/>
</dbReference>
<dbReference type="AlphaFoldDB" id="A0A7W6DV89"/>
<comment type="caution">
    <text evidence="1">The sequence shown here is derived from an EMBL/GenBank/DDBJ whole genome shotgun (WGS) entry which is preliminary data.</text>
</comment>
<dbReference type="InterPro" id="IPR021938">
    <property type="entry name" value="DUF3553"/>
</dbReference>
<accession>A0A7W6DV89</accession>
<gene>
    <name evidence="1" type="ORF">GGQ68_003914</name>
</gene>
<evidence type="ECO:0008006" key="3">
    <source>
        <dbReference type="Google" id="ProtNLM"/>
    </source>
</evidence>
<protein>
    <recommendedName>
        <fullName evidence="3">DUF3553 domain-containing protein</fullName>
    </recommendedName>
</protein>